<accession>A0A317Z2Z6</accession>
<evidence type="ECO:0000256" key="1">
    <source>
        <dbReference type="SAM" id="Phobius"/>
    </source>
</evidence>
<name>A0A317Z2Z6_STAPS</name>
<organism evidence="2 3">
    <name type="scientific">Staphylococcus pseudintermedius</name>
    <dbReference type="NCBI Taxonomy" id="283734"/>
    <lineage>
        <taxon>Bacteria</taxon>
        <taxon>Bacillati</taxon>
        <taxon>Bacillota</taxon>
        <taxon>Bacilli</taxon>
        <taxon>Bacillales</taxon>
        <taxon>Staphylococcaceae</taxon>
        <taxon>Staphylococcus</taxon>
        <taxon>Staphylococcus intermedius group</taxon>
    </lineage>
</organism>
<dbReference type="AlphaFoldDB" id="A0A317Z2Z6"/>
<dbReference type="EMBL" id="QEIV01002248">
    <property type="protein sequence ID" value="PWZ93947.1"/>
    <property type="molecule type" value="Genomic_DNA"/>
</dbReference>
<keyword evidence="1" id="KW-0472">Membrane</keyword>
<gene>
    <name evidence="2" type="ORF">DD924_18520</name>
</gene>
<dbReference type="Proteomes" id="UP000246351">
    <property type="component" value="Unassembled WGS sequence"/>
</dbReference>
<feature type="transmembrane region" description="Helical" evidence="1">
    <location>
        <begin position="34"/>
        <end position="54"/>
    </location>
</feature>
<proteinExistence type="predicted"/>
<protein>
    <submittedName>
        <fullName evidence="2">ABC transporter permease</fullName>
    </submittedName>
</protein>
<keyword evidence="1" id="KW-0812">Transmembrane</keyword>
<comment type="caution">
    <text evidence="2">The sequence shown here is derived from an EMBL/GenBank/DDBJ whole genome shotgun (WGS) entry which is preliminary data.</text>
</comment>
<evidence type="ECO:0000313" key="3">
    <source>
        <dbReference type="Proteomes" id="UP000246351"/>
    </source>
</evidence>
<reference evidence="2 3" key="1">
    <citation type="journal article" date="2018" name="Vet. Microbiol.">
        <title>Clonal diversity and geographic distribution of methicillin-resistant Staphylococcus pseudintermedius from Australian animals: Discovery of novel sequence types.</title>
        <authorList>
            <person name="Worthing K.A."/>
            <person name="Abraham S."/>
            <person name="Coombs G.W."/>
            <person name="Pang S."/>
            <person name="Saputra S."/>
            <person name="Jordan D."/>
            <person name="Trott D.J."/>
            <person name="Norris J.M."/>
        </authorList>
    </citation>
    <scope>NUCLEOTIDE SEQUENCE [LARGE SCALE GENOMIC DNA]</scope>
    <source>
        <strain evidence="2 3">ST71 3</strain>
    </source>
</reference>
<evidence type="ECO:0000313" key="2">
    <source>
        <dbReference type="EMBL" id="PWZ93947.1"/>
    </source>
</evidence>
<keyword evidence="1" id="KW-1133">Transmembrane helix</keyword>
<sequence length="58" mass="6830">MRAIIEIFKEQIVNLPKISKLAIYNMKSQYANHYLGIFWNILQPVLQVIIYYIVFGLG</sequence>
<feature type="non-terminal residue" evidence="2">
    <location>
        <position position="58"/>
    </location>
</feature>